<keyword evidence="1" id="KW-0732">Signal</keyword>
<dbReference type="RefSeq" id="WP_169625478.1">
    <property type="nucleotide sequence ID" value="NZ_JABBNT010000003.1"/>
</dbReference>
<comment type="caution">
    <text evidence="2">The sequence shown here is derived from an EMBL/GenBank/DDBJ whole genome shotgun (WGS) entry which is preliminary data.</text>
</comment>
<sequence length="109" mass="11659">MRIVLSAAAAALALSACQSTGSSMARAPEFYVLLTKPACDARASNEPMQLFRDRPSTADVEGPSRVLALPTTQDRYDAVVADPSQDAVFLTQNEFIIDLNCNALRRGGV</sequence>
<dbReference type="PROSITE" id="PS51257">
    <property type="entry name" value="PROKAR_LIPOPROTEIN"/>
    <property type="match status" value="1"/>
</dbReference>
<evidence type="ECO:0000256" key="1">
    <source>
        <dbReference type="SAM" id="SignalP"/>
    </source>
</evidence>
<accession>A0A7Y0E0X3</accession>
<dbReference type="Proteomes" id="UP000539372">
    <property type="component" value="Unassembled WGS sequence"/>
</dbReference>
<feature type="signal peptide" evidence="1">
    <location>
        <begin position="1"/>
        <end position="27"/>
    </location>
</feature>
<reference evidence="2 3" key="1">
    <citation type="submission" date="2020-04" db="EMBL/GenBank/DDBJ databases">
        <title>Rhodospirillaceae bacterium KN72 isolated from deep sea.</title>
        <authorList>
            <person name="Zhang D.-C."/>
        </authorList>
    </citation>
    <scope>NUCLEOTIDE SEQUENCE [LARGE SCALE GENOMIC DNA]</scope>
    <source>
        <strain evidence="2 3">KN72</strain>
    </source>
</reference>
<feature type="chain" id="PRO_5030882967" description="Lipoprotein" evidence="1">
    <location>
        <begin position="28"/>
        <end position="109"/>
    </location>
</feature>
<evidence type="ECO:0008006" key="4">
    <source>
        <dbReference type="Google" id="ProtNLM"/>
    </source>
</evidence>
<dbReference type="EMBL" id="JABBNT010000003">
    <property type="protein sequence ID" value="NMM45108.1"/>
    <property type="molecule type" value="Genomic_DNA"/>
</dbReference>
<organism evidence="2 3">
    <name type="scientific">Pacificispira spongiicola</name>
    <dbReference type="NCBI Taxonomy" id="2729598"/>
    <lineage>
        <taxon>Bacteria</taxon>
        <taxon>Pseudomonadati</taxon>
        <taxon>Pseudomonadota</taxon>
        <taxon>Alphaproteobacteria</taxon>
        <taxon>Rhodospirillales</taxon>
        <taxon>Rhodospirillaceae</taxon>
        <taxon>Pacificispira</taxon>
    </lineage>
</organism>
<gene>
    <name evidence="2" type="ORF">HH303_11505</name>
</gene>
<proteinExistence type="predicted"/>
<dbReference type="AlphaFoldDB" id="A0A7Y0E0X3"/>
<protein>
    <recommendedName>
        <fullName evidence="4">Lipoprotein</fullName>
    </recommendedName>
</protein>
<evidence type="ECO:0000313" key="3">
    <source>
        <dbReference type="Proteomes" id="UP000539372"/>
    </source>
</evidence>
<keyword evidence="3" id="KW-1185">Reference proteome</keyword>
<evidence type="ECO:0000313" key="2">
    <source>
        <dbReference type="EMBL" id="NMM45108.1"/>
    </source>
</evidence>
<name>A0A7Y0E0X3_9PROT</name>